<keyword evidence="4" id="KW-1185">Reference proteome</keyword>
<accession>C1MP33</accession>
<gene>
    <name evidence="3" type="ORF">MICPUCDRAFT_56129</name>
</gene>
<dbReference type="GeneID" id="9682189"/>
<dbReference type="RefSeq" id="XP_003056750.1">
    <property type="nucleotide sequence ID" value="XM_003056704.1"/>
</dbReference>
<dbReference type="EMBL" id="GG663737">
    <property type="protein sequence ID" value="EEH58395.1"/>
    <property type="molecule type" value="Genomic_DNA"/>
</dbReference>
<keyword evidence="2" id="KW-1133">Transmembrane helix</keyword>
<evidence type="ECO:0000256" key="1">
    <source>
        <dbReference type="SAM" id="MobiDB-lite"/>
    </source>
</evidence>
<dbReference type="OMA" id="KATRTAW"/>
<protein>
    <submittedName>
        <fullName evidence="3">Predicted protein</fullName>
    </submittedName>
</protein>
<evidence type="ECO:0000256" key="2">
    <source>
        <dbReference type="SAM" id="Phobius"/>
    </source>
</evidence>
<feature type="region of interest" description="Disordered" evidence="1">
    <location>
        <begin position="1"/>
        <end position="91"/>
    </location>
</feature>
<reference evidence="3 4" key="1">
    <citation type="journal article" date="2009" name="Science">
        <title>Green evolution and dynamic adaptations revealed by genomes of the marine picoeukaryotes Micromonas.</title>
        <authorList>
            <person name="Worden A.Z."/>
            <person name="Lee J.H."/>
            <person name="Mock T."/>
            <person name="Rouze P."/>
            <person name="Simmons M.P."/>
            <person name="Aerts A.L."/>
            <person name="Allen A.E."/>
            <person name="Cuvelier M.L."/>
            <person name="Derelle E."/>
            <person name="Everett M.V."/>
            <person name="Foulon E."/>
            <person name="Grimwood J."/>
            <person name="Gundlach H."/>
            <person name="Henrissat B."/>
            <person name="Napoli C."/>
            <person name="McDonald S.M."/>
            <person name="Parker M.S."/>
            <person name="Rombauts S."/>
            <person name="Salamov A."/>
            <person name="Von Dassow P."/>
            <person name="Badger J.H."/>
            <person name="Coutinho P.M."/>
            <person name="Demir E."/>
            <person name="Dubchak I."/>
            <person name="Gentemann C."/>
            <person name="Eikrem W."/>
            <person name="Gready J.E."/>
            <person name="John U."/>
            <person name="Lanier W."/>
            <person name="Lindquist E.A."/>
            <person name="Lucas S."/>
            <person name="Mayer K.F."/>
            <person name="Moreau H."/>
            <person name="Not F."/>
            <person name="Otillar R."/>
            <person name="Panaud O."/>
            <person name="Pangilinan J."/>
            <person name="Paulsen I."/>
            <person name="Piegu B."/>
            <person name="Poliakov A."/>
            <person name="Robbens S."/>
            <person name="Schmutz J."/>
            <person name="Toulza E."/>
            <person name="Wyss T."/>
            <person name="Zelensky A."/>
            <person name="Zhou K."/>
            <person name="Armbrust E.V."/>
            <person name="Bhattacharya D."/>
            <person name="Goodenough U.W."/>
            <person name="Van de Peer Y."/>
            <person name="Grigoriev I.V."/>
        </authorList>
    </citation>
    <scope>NUCLEOTIDE SEQUENCE [LARGE SCALE GENOMIC DNA]</scope>
    <source>
        <strain evidence="3 4">CCMP1545</strain>
    </source>
</reference>
<dbReference type="AlphaFoldDB" id="C1MP33"/>
<name>C1MP33_MICPC</name>
<organism evidence="4">
    <name type="scientific">Micromonas pusilla (strain CCMP1545)</name>
    <name type="common">Picoplanktonic green alga</name>
    <dbReference type="NCBI Taxonomy" id="564608"/>
    <lineage>
        <taxon>Eukaryota</taxon>
        <taxon>Viridiplantae</taxon>
        <taxon>Chlorophyta</taxon>
        <taxon>Mamiellophyceae</taxon>
        <taxon>Mamiellales</taxon>
        <taxon>Mamiellaceae</taxon>
        <taxon>Micromonas</taxon>
    </lineage>
</organism>
<proteinExistence type="predicted"/>
<sequence>MAVTTPNAKKNPAGVRHLSTPDILAAMMTDSDDDEPAALRAREELKATRTAWDDEEKENPKSPKSPLGKRGDGRGRDARVSSPTKNPLRSLLMNVNRGRDDRGADASSAAAASVVAETFDLRDDEVDRAKQLEVRHHESLKTHGMKPLAPPSRAAAETLAMTSRRRGDASAAIAATASHLAFFALAACWLFVVAVFIDVHGLWLPYYPNAFAVCTDGPRDVVRGAVSLARFMTGVAETPAKVAETGWRAWLSFFWPR</sequence>
<evidence type="ECO:0000313" key="3">
    <source>
        <dbReference type="EMBL" id="EEH58395.1"/>
    </source>
</evidence>
<dbReference type="Proteomes" id="UP000001876">
    <property type="component" value="Unassembled WGS sequence"/>
</dbReference>
<keyword evidence="2" id="KW-0472">Membrane</keyword>
<dbReference type="KEGG" id="mpp:MICPUCDRAFT_56129"/>
<evidence type="ECO:0000313" key="4">
    <source>
        <dbReference type="Proteomes" id="UP000001876"/>
    </source>
</evidence>
<feature type="transmembrane region" description="Helical" evidence="2">
    <location>
        <begin position="171"/>
        <end position="197"/>
    </location>
</feature>
<keyword evidence="2" id="KW-0812">Transmembrane</keyword>
<feature type="compositionally biased region" description="Basic and acidic residues" evidence="1">
    <location>
        <begin position="69"/>
        <end position="79"/>
    </location>
</feature>